<sequence length="220" mass="23680">MPLWHPSPNFGPRRDGLIPHLIVLHYTAMQSAEAALDRLCDPGSEVSAHYLIGRDGKLWQLVDESQRAWHAGAGEWAGMDDINSRSIGVELDNAGNHPFSEPQIATLEGLLSGVMVRHSIPPAGVIGHADMAPGRKRDPGPRFDWARLARKGMAQAIAPICGGVADWPAFRDLARRAGFTAPTSDGDLLAVVRWRLRPCGQGDLCAADMAALAGFVAQCH</sequence>
<feature type="domain" description="N-acetylmuramoyl-L-alanine amidase" evidence="5">
    <location>
        <begin position="7"/>
        <end position="140"/>
    </location>
</feature>
<dbReference type="GO" id="GO:0009253">
    <property type="term" value="P:peptidoglycan catabolic process"/>
    <property type="evidence" value="ECO:0007669"/>
    <property type="project" value="InterPro"/>
</dbReference>
<dbReference type="SMART" id="SM00644">
    <property type="entry name" value="Ami_2"/>
    <property type="match status" value="1"/>
</dbReference>
<dbReference type="CDD" id="cd06583">
    <property type="entry name" value="PGRP"/>
    <property type="match status" value="1"/>
</dbReference>
<organism evidence="6 7">
    <name type="scientific">Pontibaca salina</name>
    <dbReference type="NCBI Taxonomy" id="2795731"/>
    <lineage>
        <taxon>Bacteria</taxon>
        <taxon>Pseudomonadati</taxon>
        <taxon>Pseudomonadota</taxon>
        <taxon>Alphaproteobacteria</taxon>
        <taxon>Rhodobacterales</taxon>
        <taxon>Roseobacteraceae</taxon>
        <taxon>Pontibaca</taxon>
    </lineage>
</organism>
<keyword evidence="7" id="KW-1185">Reference proteome</keyword>
<keyword evidence="3" id="KW-0378">Hydrolase</keyword>
<dbReference type="AlphaFoldDB" id="A0A934LXM9"/>
<dbReference type="EC" id="3.5.1.28" evidence="2"/>
<evidence type="ECO:0000256" key="3">
    <source>
        <dbReference type="ARBA" id="ARBA00022801"/>
    </source>
</evidence>
<evidence type="ECO:0000259" key="5">
    <source>
        <dbReference type="SMART" id="SM00644"/>
    </source>
</evidence>
<protein>
    <recommendedName>
        <fullName evidence="2">N-acetylmuramoyl-L-alanine amidase</fullName>
        <ecNumber evidence="2">3.5.1.28</ecNumber>
    </recommendedName>
</protein>
<dbReference type="InterPro" id="IPR036505">
    <property type="entry name" value="Amidase/PGRP_sf"/>
</dbReference>
<accession>A0A934LXM9</accession>
<dbReference type="Proteomes" id="UP000613255">
    <property type="component" value="Unassembled WGS sequence"/>
</dbReference>
<dbReference type="GO" id="GO:0009254">
    <property type="term" value="P:peptidoglycan turnover"/>
    <property type="evidence" value="ECO:0007669"/>
    <property type="project" value="TreeGrafter"/>
</dbReference>
<gene>
    <name evidence="6" type="ORF">JAO82_02855</name>
</gene>
<dbReference type="GO" id="GO:0019867">
    <property type="term" value="C:outer membrane"/>
    <property type="evidence" value="ECO:0007669"/>
    <property type="project" value="TreeGrafter"/>
</dbReference>
<dbReference type="Gene3D" id="3.40.80.10">
    <property type="entry name" value="Peptidoglycan recognition protein-like"/>
    <property type="match status" value="1"/>
</dbReference>
<dbReference type="PANTHER" id="PTHR30417:SF1">
    <property type="entry name" value="N-ACETYLMURAMOYL-L-ALANINE AMIDASE AMID"/>
    <property type="match status" value="1"/>
</dbReference>
<keyword evidence="4" id="KW-0961">Cell wall biogenesis/degradation</keyword>
<name>A0A934LXM9_9RHOB</name>
<dbReference type="RefSeq" id="WP_198684841.1">
    <property type="nucleotide sequence ID" value="NZ_JAEIJD010000002.1"/>
</dbReference>
<dbReference type="InterPro" id="IPR002502">
    <property type="entry name" value="Amidase_domain"/>
</dbReference>
<dbReference type="GO" id="GO:0071555">
    <property type="term" value="P:cell wall organization"/>
    <property type="evidence" value="ECO:0007669"/>
    <property type="project" value="UniProtKB-KW"/>
</dbReference>
<dbReference type="InterPro" id="IPR051206">
    <property type="entry name" value="NAMLAA_amidase_2"/>
</dbReference>
<comment type="catalytic activity">
    <reaction evidence="1">
        <text>Hydrolyzes the link between N-acetylmuramoyl residues and L-amino acid residues in certain cell-wall glycopeptides.</text>
        <dbReference type="EC" id="3.5.1.28"/>
    </reaction>
</comment>
<evidence type="ECO:0000256" key="4">
    <source>
        <dbReference type="ARBA" id="ARBA00023316"/>
    </source>
</evidence>
<dbReference type="EMBL" id="JAEIJD010000002">
    <property type="protein sequence ID" value="MBI6628812.1"/>
    <property type="molecule type" value="Genomic_DNA"/>
</dbReference>
<comment type="caution">
    <text evidence="6">The sequence shown here is derived from an EMBL/GenBank/DDBJ whole genome shotgun (WGS) entry which is preliminary data.</text>
</comment>
<evidence type="ECO:0000256" key="2">
    <source>
        <dbReference type="ARBA" id="ARBA00011901"/>
    </source>
</evidence>
<evidence type="ECO:0000313" key="7">
    <source>
        <dbReference type="Proteomes" id="UP000613255"/>
    </source>
</evidence>
<dbReference type="GO" id="GO:0008745">
    <property type="term" value="F:N-acetylmuramoyl-L-alanine amidase activity"/>
    <property type="evidence" value="ECO:0007669"/>
    <property type="project" value="UniProtKB-EC"/>
</dbReference>
<reference evidence="6" key="1">
    <citation type="submission" date="2020-12" db="EMBL/GenBank/DDBJ databases">
        <title>Pontibaca salina gen. nov., sp. nov., isolated from marine sediment.</title>
        <authorList>
            <person name="Bo J."/>
            <person name="Wang S."/>
            <person name="Song X."/>
            <person name="Du Z."/>
        </authorList>
    </citation>
    <scope>NUCLEOTIDE SEQUENCE</scope>
    <source>
        <strain evidence="6">S1109L</strain>
    </source>
</reference>
<dbReference type="Pfam" id="PF01510">
    <property type="entry name" value="Amidase_2"/>
    <property type="match status" value="1"/>
</dbReference>
<dbReference type="PANTHER" id="PTHR30417">
    <property type="entry name" value="N-ACETYLMURAMOYL-L-ALANINE AMIDASE AMID"/>
    <property type="match status" value="1"/>
</dbReference>
<evidence type="ECO:0000256" key="1">
    <source>
        <dbReference type="ARBA" id="ARBA00001561"/>
    </source>
</evidence>
<proteinExistence type="predicted"/>
<evidence type="ECO:0000313" key="6">
    <source>
        <dbReference type="EMBL" id="MBI6628812.1"/>
    </source>
</evidence>
<dbReference type="SUPFAM" id="SSF55846">
    <property type="entry name" value="N-acetylmuramoyl-L-alanine amidase-like"/>
    <property type="match status" value="1"/>
</dbReference>